<dbReference type="CTD" id="8576359"/>
<evidence type="ECO:0000313" key="2">
    <source>
        <dbReference type="EMBL" id="CAP35238.2"/>
    </source>
</evidence>
<dbReference type="eggNOG" id="KOG1700">
    <property type="taxonomic scope" value="Eukaryota"/>
</dbReference>
<protein>
    <submittedName>
        <fullName evidence="2">Protein CBR-EXC-9</fullName>
    </submittedName>
</protein>
<accession>A8XRG4</accession>
<proteinExistence type="predicted"/>
<reference evidence="2 3" key="1">
    <citation type="journal article" date="2003" name="PLoS Biol.">
        <title>The genome sequence of Caenorhabditis briggsae: a platform for comparative genomics.</title>
        <authorList>
            <person name="Stein L.D."/>
            <person name="Bao Z."/>
            <person name="Blasiar D."/>
            <person name="Blumenthal T."/>
            <person name="Brent M.R."/>
            <person name="Chen N."/>
            <person name="Chinwalla A."/>
            <person name="Clarke L."/>
            <person name="Clee C."/>
            <person name="Coghlan A."/>
            <person name="Coulson A."/>
            <person name="D'Eustachio P."/>
            <person name="Fitch D.H."/>
            <person name="Fulton L.A."/>
            <person name="Fulton R.E."/>
            <person name="Griffiths-Jones S."/>
            <person name="Harris T.W."/>
            <person name="Hillier L.W."/>
            <person name="Kamath R."/>
            <person name="Kuwabara P.E."/>
            <person name="Mardis E.R."/>
            <person name="Marra M.A."/>
            <person name="Miner T.L."/>
            <person name="Minx P."/>
            <person name="Mullikin J.C."/>
            <person name="Plumb R.W."/>
            <person name="Rogers J."/>
            <person name="Schein J.E."/>
            <person name="Sohrmann M."/>
            <person name="Spieth J."/>
            <person name="Stajich J.E."/>
            <person name="Wei C."/>
            <person name="Willey D."/>
            <person name="Wilson R.K."/>
            <person name="Durbin R."/>
            <person name="Waterston R.H."/>
        </authorList>
    </citation>
    <scope>NUCLEOTIDE SEQUENCE [LARGE SCALE GENOMIC DNA]</scope>
    <source>
        <strain evidence="2 3">AF16</strain>
    </source>
</reference>
<dbReference type="KEGG" id="cbr:CBG_17716"/>
<evidence type="ECO:0000313" key="4">
    <source>
        <dbReference type="WormBase" id="CBG17716"/>
    </source>
</evidence>
<keyword evidence="1" id="KW-0472">Membrane</keyword>
<dbReference type="RefSeq" id="XP_045096264.1">
    <property type="nucleotide sequence ID" value="XM_045235939.1"/>
</dbReference>
<evidence type="ECO:0000256" key="1">
    <source>
        <dbReference type="SAM" id="Phobius"/>
    </source>
</evidence>
<dbReference type="WormBase" id="CBG17716">
    <property type="protein sequence ID" value="CBP40138"/>
    <property type="gene ID" value="WBGene00037272"/>
</dbReference>
<evidence type="ECO:0000313" key="5">
    <source>
        <dbReference type="WormBase" id="CBG30427"/>
    </source>
</evidence>
<keyword evidence="1" id="KW-1133">Transmembrane helix</keyword>
<dbReference type="FunCoup" id="A8XRG4">
    <property type="interactions" value="1366"/>
</dbReference>
<dbReference type="InParanoid" id="A8XRG4"/>
<dbReference type="AlphaFoldDB" id="A8XRG4"/>
<feature type="transmembrane region" description="Helical" evidence="1">
    <location>
        <begin position="56"/>
        <end position="73"/>
    </location>
</feature>
<dbReference type="OMA" id="RKASWHE"/>
<reference evidence="2 3" key="2">
    <citation type="journal article" date="2011" name="PLoS Genet.">
        <title>Caenorhabditis briggsae recombinant inbred line genotypes reveal inter-strain incompatibility and the evolution of recombination.</title>
        <authorList>
            <person name="Ross J.A."/>
            <person name="Koboldt D.C."/>
            <person name="Staisch J.E."/>
            <person name="Chamberlin H.M."/>
            <person name="Gupta B.P."/>
            <person name="Miller R.D."/>
            <person name="Baird S.E."/>
            <person name="Haag E.S."/>
        </authorList>
    </citation>
    <scope>NUCLEOTIDE SEQUENCE [LARGE SCALE GENOMIC DNA]</scope>
    <source>
        <strain evidence="2 3">AF16</strain>
    </source>
</reference>
<sequence>MPNCPRCQKPVYFERGKAILQPLLRSNVWTTWIRSWRCRIAHFPSRTDDWTGWHELIAYGIILNVFGAALLLIKAQLDKDVIKAAVDQKFRDAGIRVNSTDGTDEEEEITEPSAVLLVMITMGGRMANVVGTMKLYKGLGKYLSDRKRKKFQSTTERIQNGEAETECTELLADCCQVC</sequence>
<gene>
    <name evidence="2" type="primary">Cbr-exc-9</name>
    <name evidence="4" type="ORF">CBG17716</name>
    <name evidence="5" type="ORF">CBG30427</name>
    <name evidence="2" type="ORF">CBG_17716</name>
</gene>
<dbReference type="GeneID" id="8576359"/>
<keyword evidence="3" id="KW-1185">Reference proteome</keyword>
<dbReference type="Proteomes" id="UP000008549">
    <property type="component" value="Unassembled WGS sequence"/>
</dbReference>
<name>A8XRG4_CAEBR</name>
<keyword evidence="1" id="KW-0812">Transmembrane</keyword>
<dbReference type="EMBL" id="HE600976">
    <property type="protein sequence ID" value="CAP35238.2"/>
    <property type="molecule type" value="Genomic_DNA"/>
</dbReference>
<dbReference type="WormBase" id="CBG30427">
    <property type="protein sequence ID" value="CBP10630"/>
    <property type="gene ID" value="WBGene00270579"/>
</dbReference>
<organism evidence="2 3">
    <name type="scientific">Caenorhabditis briggsae</name>
    <dbReference type="NCBI Taxonomy" id="6238"/>
    <lineage>
        <taxon>Eukaryota</taxon>
        <taxon>Metazoa</taxon>
        <taxon>Ecdysozoa</taxon>
        <taxon>Nematoda</taxon>
        <taxon>Chromadorea</taxon>
        <taxon>Rhabditida</taxon>
        <taxon>Rhabditina</taxon>
        <taxon>Rhabditomorpha</taxon>
        <taxon>Rhabditoidea</taxon>
        <taxon>Rhabditidae</taxon>
        <taxon>Peloderinae</taxon>
        <taxon>Caenorhabditis</taxon>
    </lineage>
</organism>
<dbReference type="HOGENOM" id="CLU_141206_0_0_1"/>
<evidence type="ECO:0000313" key="3">
    <source>
        <dbReference type="Proteomes" id="UP000008549"/>
    </source>
</evidence>